<dbReference type="GeneID" id="87961749"/>
<evidence type="ECO:0000256" key="1">
    <source>
        <dbReference type="SAM" id="MobiDB-lite"/>
    </source>
</evidence>
<sequence length="245" mass="27464">MSSRGQTVWHTIYETNKYSSNGYLALPWFPGTIWFKKTSYDACNLGLSSLAFNKWLKLNPTAGVAEEGVTRPVDYYSDYRIHWDVALSPLLLEISLGLRRENGHLLVTRDPGRILQNLANALILNRCEHPPDTKLTEPDPAARFISPLIDSEIAETTGDHGQGTELEGGRQRGRRRKHRRARGLNVVNVVAVDGNDEMRFFALSEPLVPTDLSSETQSFVILRKEAYLGCCLKLAREVGSKVVIL</sequence>
<protein>
    <submittedName>
        <fullName evidence="2">Uncharacterized protein</fullName>
    </submittedName>
</protein>
<accession>A0ABR0HUI2</accession>
<name>A0ABR0HUI2_9PEZI</name>
<feature type="region of interest" description="Disordered" evidence="1">
    <location>
        <begin position="155"/>
        <end position="178"/>
    </location>
</feature>
<keyword evidence="3" id="KW-1185">Reference proteome</keyword>
<gene>
    <name evidence="2" type="ORF">QC764_0096640</name>
</gene>
<organism evidence="2 3">
    <name type="scientific">Podospora pseudoanserina</name>
    <dbReference type="NCBI Taxonomy" id="2609844"/>
    <lineage>
        <taxon>Eukaryota</taxon>
        <taxon>Fungi</taxon>
        <taxon>Dikarya</taxon>
        <taxon>Ascomycota</taxon>
        <taxon>Pezizomycotina</taxon>
        <taxon>Sordariomycetes</taxon>
        <taxon>Sordariomycetidae</taxon>
        <taxon>Sordariales</taxon>
        <taxon>Podosporaceae</taxon>
        <taxon>Podospora</taxon>
    </lineage>
</organism>
<proteinExistence type="predicted"/>
<dbReference type="Proteomes" id="UP001323617">
    <property type="component" value="Unassembled WGS sequence"/>
</dbReference>
<dbReference type="RefSeq" id="XP_062797870.1">
    <property type="nucleotide sequence ID" value="XM_062941002.1"/>
</dbReference>
<dbReference type="EMBL" id="JAFFHC010000006">
    <property type="protein sequence ID" value="KAK4671574.1"/>
    <property type="molecule type" value="Genomic_DNA"/>
</dbReference>
<comment type="caution">
    <text evidence="2">The sequence shown here is derived from an EMBL/GenBank/DDBJ whole genome shotgun (WGS) entry which is preliminary data.</text>
</comment>
<evidence type="ECO:0000313" key="3">
    <source>
        <dbReference type="Proteomes" id="UP001323617"/>
    </source>
</evidence>
<evidence type="ECO:0000313" key="2">
    <source>
        <dbReference type="EMBL" id="KAK4671574.1"/>
    </source>
</evidence>
<reference evidence="2 3" key="1">
    <citation type="journal article" date="2023" name="bioRxiv">
        <title>High-quality genome assemblies of four members of thePodospora anserinaspecies complex.</title>
        <authorList>
            <person name="Ament-Velasquez S.L."/>
            <person name="Vogan A.A."/>
            <person name="Wallerman O."/>
            <person name="Hartmann F."/>
            <person name="Gautier V."/>
            <person name="Silar P."/>
            <person name="Giraud T."/>
            <person name="Johannesson H."/>
        </authorList>
    </citation>
    <scope>NUCLEOTIDE SEQUENCE [LARGE SCALE GENOMIC DNA]</scope>
    <source>
        <strain evidence="2 3">CBS 124.78</strain>
    </source>
</reference>